<dbReference type="InterPro" id="IPR050515">
    <property type="entry name" value="Beta-lactam/transpept"/>
</dbReference>
<keyword evidence="11" id="KW-0472">Membrane</keyword>
<dbReference type="EMBL" id="JAAIWK010000008">
    <property type="protein sequence ID" value="NEY19669.1"/>
    <property type="molecule type" value="Genomic_DNA"/>
</dbReference>
<evidence type="ECO:0000256" key="13">
    <source>
        <dbReference type="ARBA" id="ARBA00034000"/>
    </source>
</evidence>
<dbReference type="PANTHER" id="PTHR30627:SF2">
    <property type="entry name" value="PEPTIDOGLYCAN D,D-TRANSPEPTIDASE MRDA"/>
    <property type="match status" value="1"/>
</dbReference>
<evidence type="ECO:0000259" key="15">
    <source>
        <dbReference type="Pfam" id="PF03717"/>
    </source>
</evidence>
<comment type="catalytic activity">
    <reaction evidence="13">
        <text>Preferential cleavage: (Ac)2-L-Lys-D-Ala-|-D-Ala. Also transpeptidation of peptidyl-alanyl moieties that are N-acyl substituents of D-alanine.</text>
        <dbReference type="EC" id="3.4.16.4"/>
    </reaction>
</comment>
<evidence type="ECO:0000256" key="11">
    <source>
        <dbReference type="ARBA" id="ARBA00023136"/>
    </source>
</evidence>
<dbReference type="InterPro" id="IPR036138">
    <property type="entry name" value="PBP_dimer_sf"/>
</dbReference>
<dbReference type="SUPFAM" id="SSF56601">
    <property type="entry name" value="beta-lactamase/transpeptidase-like"/>
    <property type="match status" value="1"/>
</dbReference>
<keyword evidence="17" id="KW-1185">Reference proteome</keyword>
<dbReference type="GO" id="GO:0009002">
    <property type="term" value="F:serine-type D-Ala-D-Ala carboxypeptidase activity"/>
    <property type="evidence" value="ECO:0007669"/>
    <property type="project" value="UniProtKB-EC"/>
</dbReference>
<comment type="similarity">
    <text evidence="4">Belongs to the transpeptidase family.</text>
</comment>
<dbReference type="GO" id="GO:0008658">
    <property type="term" value="F:penicillin binding"/>
    <property type="evidence" value="ECO:0007669"/>
    <property type="project" value="InterPro"/>
</dbReference>
<organism evidence="16 17">
    <name type="scientific">Heyndrickxia ginsengihumi</name>
    <dbReference type="NCBI Taxonomy" id="363870"/>
    <lineage>
        <taxon>Bacteria</taxon>
        <taxon>Bacillati</taxon>
        <taxon>Bacillota</taxon>
        <taxon>Bacilli</taxon>
        <taxon>Bacillales</taxon>
        <taxon>Bacillaceae</taxon>
        <taxon>Heyndrickxia</taxon>
    </lineage>
</organism>
<feature type="domain" description="Penicillin-binding protein transpeptidase" evidence="14">
    <location>
        <begin position="351"/>
        <end position="698"/>
    </location>
</feature>
<dbReference type="UniPathway" id="UPA00219"/>
<dbReference type="InterPro" id="IPR001460">
    <property type="entry name" value="PCN-bd_Tpept"/>
</dbReference>
<comment type="pathway">
    <text evidence="3">Cell wall biogenesis; peptidoglycan biosynthesis.</text>
</comment>
<dbReference type="Proteomes" id="UP000476934">
    <property type="component" value="Unassembled WGS sequence"/>
</dbReference>
<proteinExistence type="inferred from homology"/>
<dbReference type="InterPro" id="IPR012338">
    <property type="entry name" value="Beta-lactam/transpept-like"/>
</dbReference>
<dbReference type="Gene3D" id="3.40.710.10">
    <property type="entry name" value="DD-peptidase/beta-lactamase superfamily"/>
    <property type="match status" value="1"/>
</dbReference>
<evidence type="ECO:0000256" key="7">
    <source>
        <dbReference type="ARBA" id="ARBA00022692"/>
    </source>
</evidence>
<dbReference type="Pfam" id="PF00905">
    <property type="entry name" value="Transpeptidase"/>
    <property type="match status" value="1"/>
</dbReference>
<dbReference type="GO" id="GO:0071555">
    <property type="term" value="P:cell wall organization"/>
    <property type="evidence" value="ECO:0007669"/>
    <property type="project" value="UniProtKB-KW"/>
</dbReference>
<dbReference type="GO" id="GO:0008360">
    <property type="term" value="P:regulation of cell shape"/>
    <property type="evidence" value="ECO:0007669"/>
    <property type="project" value="UniProtKB-KW"/>
</dbReference>
<evidence type="ECO:0000256" key="10">
    <source>
        <dbReference type="ARBA" id="ARBA00022989"/>
    </source>
</evidence>
<protein>
    <recommendedName>
        <fullName evidence="5">serine-type D-Ala-D-Ala carboxypeptidase</fullName>
        <ecNumber evidence="5">3.4.16.4</ecNumber>
    </recommendedName>
</protein>
<dbReference type="Pfam" id="PF03717">
    <property type="entry name" value="PBP_dimer"/>
    <property type="match status" value="1"/>
</dbReference>
<keyword evidence="9" id="KW-0573">Peptidoglycan synthesis</keyword>
<evidence type="ECO:0000256" key="5">
    <source>
        <dbReference type="ARBA" id="ARBA00012448"/>
    </source>
</evidence>
<keyword evidence="8" id="KW-0133">Cell shape</keyword>
<dbReference type="RefSeq" id="WP_163173562.1">
    <property type="nucleotide sequence ID" value="NZ_JAAIWK010000008.1"/>
</dbReference>
<evidence type="ECO:0000256" key="3">
    <source>
        <dbReference type="ARBA" id="ARBA00004752"/>
    </source>
</evidence>
<dbReference type="SUPFAM" id="SSF56519">
    <property type="entry name" value="Penicillin binding protein dimerisation domain"/>
    <property type="match status" value="1"/>
</dbReference>
<sequence length="725" mass="81263">MKKKKRKKGSHIPFRMNMLFFVVFVLFSVLVLRLGIVQIVYGQDYKKELEQSEDVTVNTSVPRGRILDRNDKLIVGNKPLRAITYTRTQSTDQQKMLKVAESLAKIISKDSPKDLKQITERDKKDFWILIHPKKAAKLVSKKEQAKLDNDSDKIYALQLKRITKKDLDSLTKQDLEVLSIYREMSSGYTLSPQIIKNQNVTNKEYAKVSENLESLPGVDITTDWERYYVFKEANGDSVLGSVLGGVTSEKEGLPSDKVQYYTARDYSRNDRVGKSYLEEEYEDVLKGEKEKIKNQTDKSGNVLKSLVVSKGERGSDLVLSVDIDLQQQVEKIITQELQKARASNPLVDRAFVTVMNPNTGEVLTMAGKQFHTDTKTGKVSVQDFALGNMTTSYPMGSAVKGATLLTGYQTGAIKPGQVFTDEPLHFKGTSTKKSWVPVGFGNINDLYALRVSSNVYMFRTAMSLGGQKTYKPYGTLDIDKIKAINTFRKYFAEFGLGVKTGIDLPGEQTGYQTAIPPNNGNVLDFAIGQFDTYTPLQLAQYVSTIANGGYRVQPHIAKEIREPSKNGEQLGPVEKEIGTTVLNRIDMSQSEINRVKQGFYDVAHAIHGTAYGHIDQDLKVAGKTGTAQAVYGGEKVEQYEAAGKTKPEIWNHVWNSTFVGYAPYNKPEIAISVVVPWSYVGDNADPHTNLKIANRVFKAYFDLKKKHEKEDSNQSSTQMIQDMKK</sequence>
<dbReference type="AlphaFoldDB" id="A0A6M0P6N8"/>
<keyword evidence="7" id="KW-0812">Transmembrane</keyword>
<evidence type="ECO:0000256" key="9">
    <source>
        <dbReference type="ARBA" id="ARBA00022984"/>
    </source>
</evidence>
<keyword evidence="12" id="KW-0961">Cell wall biogenesis/degradation</keyword>
<dbReference type="EC" id="3.4.16.4" evidence="5"/>
<comment type="caution">
    <text evidence="16">The sequence shown here is derived from an EMBL/GenBank/DDBJ whole genome shotgun (WGS) entry which is preliminary data.</text>
</comment>
<keyword evidence="10" id="KW-1133">Transmembrane helix</keyword>
<evidence type="ECO:0000256" key="1">
    <source>
        <dbReference type="ARBA" id="ARBA00004167"/>
    </source>
</evidence>
<dbReference type="Gene3D" id="1.10.10.1230">
    <property type="entry name" value="Penicillin-binding protein, N-terminal non-catalytic domain, head sub-domain"/>
    <property type="match status" value="1"/>
</dbReference>
<evidence type="ECO:0000256" key="4">
    <source>
        <dbReference type="ARBA" id="ARBA00007171"/>
    </source>
</evidence>
<dbReference type="InterPro" id="IPR005311">
    <property type="entry name" value="PBP_dimer"/>
</dbReference>
<evidence type="ECO:0000313" key="16">
    <source>
        <dbReference type="EMBL" id="NEY19669.1"/>
    </source>
</evidence>
<accession>A0A6M0P6N8</accession>
<evidence type="ECO:0000259" key="14">
    <source>
        <dbReference type="Pfam" id="PF00905"/>
    </source>
</evidence>
<evidence type="ECO:0000256" key="2">
    <source>
        <dbReference type="ARBA" id="ARBA00004236"/>
    </source>
</evidence>
<name>A0A6M0P6N8_9BACI</name>
<reference evidence="16 17" key="1">
    <citation type="submission" date="2020-03" db="EMBL/GenBank/DDBJ databases">
        <title>Bacillus aquiflavi sp. nov., isolated from yellow water of strong flavor Chinese baijiu in Yibin region of China.</title>
        <authorList>
            <person name="Xie J."/>
        </authorList>
    </citation>
    <scope>NUCLEOTIDE SEQUENCE [LARGE SCALE GENOMIC DNA]</scope>
    <source>
        <strain evidence="16 17">Gsoil 114</strain>
    </source>
</reference>
<evidence type="ECO:0000256" key="12">
    <source>
        <dbReference type="ARBA" id="ARBA00023316"/>
    </source>
</evidence>
<dbReference type="GO" id="GO:0005886">
    <property type="term" value="C:plasma membrane"/>
    <property type="evidence" value="ECO:0007669"/>
    <property type="project" value="UniProtKB-SubCell"/>
</dbReference>
<evidence type="ECO:0000313" key="17">
    <source>
        <dbReference type="Proteomes" id="UP000476934"/>
    </source>
</evidence>
<gene>
    <name evidence="16" type="ORF">G4D61_06750</name>
</gene>
<dbReference type="GO" id="GO:0071972">
    <property type="term" value="F:peptidoglycan L,D-transpeptidase activity"/>
    <property type="evidence" value="ECO:0007669"/>
    <property type="project" value="TreeGrafter"/>
</dbReference>
<keyword evidence="6" id="KW-1003">Cell membrane</keyword>
<feature type="domain" description="Penicillin-binding protein dimerisation" evidence="15">
    <location>
        <begin position="60"/>
        <end position="305"/>
    </location>
</feature>
<evidence type="ECO:0000256" key="8">
    <source>
        <dbReference type="ARBA" id="ARBA00022960"/>
    </source>
</evidence>
<dbReference type="GO" id="GO:0009252">
    <property type="term" value="P:peptidoglycan biosynthetic process"/>
    <property type="evidence" value="ECO:0007669"/>
    <property type="project" value="UniProtKB-UniPathway"/>
</dbReference>
<dbReference type="PANTHER" id="PTHR30627">
    <property type="entry name" value="PEPTIDOGLYCAN D,D-TRANSPEPTIDASE"/>
    <property type="match status" value="1"/>
</dbReference>
<dbReference type="Gene3D" id="3.90.1310.10">
    <property type="entry name" value="Penicillin-binding protein 2a (Domain 2)"/>
    <property type="match status" value="1"/>
</dbReference>
<evidence type="ECO:0000256" key="6">
    <source>
        <dbReference type="ARBA" id="ARBA00022475"/>
    </source>
</evidence>
<comment type="subcellular location">
    <subcellularLocation>
        <location evidence="2">Cell membrane</location>
    </subcellularLocation>
    <subcellularLocation>
        <location evidence="1">Membrane</location>
        <topology evidence="1">Single-pass membrane protein</topology>
    </subcellularLocation>
</comment>